<organism evidence="1 2">
    <name type="scientific">Knipowitschia caucasica</name>
    <name type="common">Caucasian dwarf goby</name>
    <name type="synonym">Pomatoschistus caucasicus</name>
    <dbReference type="NCBI Taxonomy" id="637954"/>
    <lineage>
        <taxon>Eukaryota</taxon>
        <taxon>Metazoa</taxon>
        <taxon>Chordata</taxon>
        <taxon>Craniata</taxon>
        <taxon>Vertebrata</taxon>
        <taxon>Euteleostomi</taxon>
        <taxon>Actinopterygii</taxon>
        <taxon>Neopterygii</taxon>
        <taxon>Teleostei</taxon>
        <taxon>Neoteleostei</taxon>
        <taxon>Acanthomorphata</taxon>
        <taxon>Gobiaria</taxon>
        <taxon>Gobiiformes</taxon>
        <taxon>Gobioidei</taxon>
        <taxon>Gobiidae</taxon>
        <taxon>Gobiinae</taxon>
        <taxon>Knipowitschia</taxon>
    </lineage>
</organism>
<evidence type="ECO:0008006" key="3">
    <source>
        <dbReference type="Google" id="ProtNLM"/>
    </source>
</evidence>
<keyword evidence="2" id="KW-1185">Reference proteome</keyword>
<dbReference type="Proteomes" id="UP001497482">
    <property type="component" value="Chromosome 23"/>
</dbReference>
<dbReference type="PANTHER" id="PTHR45710:SF8">
    <property type="entry name" value="RERATING FAMILY MEMBER 4"/>
    <property type="match status" value="1"/>
</dbReference>
<dbReference type="PANTHER" id="PTHR45710">
    <property type="entry name" value="C-TYPE LECTIN DOMAIN-CONTAINING PROTEIN 180"/>
    <property type="match status" value="1"/>
</dbReference>
<sequence length="229" mass="26722">MVRLRPPSPRPRRRSRIRLQNAWTSPVSAHVSHDAALGRVLRAACDMHIGRSCRKRLSFENRNNSFSPISSDLRRDNVMLADHNAELKERNRLLNQTLVQCISQDLAATLERAELMKEIESLTLTNVNLTDECRWWSHYKEEHVEMEAKLLSVEEDLHSLNHYCPVVNQNTHERVCKMCAEGWTMFQTKCYYFSSRALPWTSSRTWCQSHGADLLVIITEEEQVFQRSL</sequence>
<dbReference type="EMBL" id="OZ035845">
    <property type="protein sequence ID" value="CAL1600124.1"/>
    <property type="molecule type" value="Genomic_DNA"/>
</dbReference>
<gene>
    <name evidence="1" type="ORF">KC01_LOCUS28255</name>
</gene>
<dbReference type="AlphaFoldDB" id="A0AAV2LI48"/>
<dbReference type="SUPFAM" id="SSF56436">
    <property type="entry name" value="C-type lectin-like"/>
    <property type="match status" value="1"/>
</dbReference>
<dbReference type="Gene3D" id="3.10.100.10">
    <property type="entry name" value="Mannose-Binding Protein A, subunit A"/>
    <property type="match status" value="1"/>
</dbReference>
<dbReference type="InterPro" id="IPR016186">
    <property type="entry name" value="C-type_lectin-like/link_sf"/>
</dbReference>
<protein>
    <recommendedName>
        <fullName evidence="3">C-type lectin domain-containing protein</fullName>
    </recommendedName>
</protein>
<name>A0AAV2LI48_KNICA</name>
<dbReference type="InterPro" id="IPR016187">
    <property type="entry name" value="CTDL_fold"/>
</dbReference>
<evidence type="ECO:0000313" key="2">
    <source>
        <dbReference type="Proteomes" id="UP001497482"/>
    </source>
</evidence>
<reference evidence="1 2" key="1">
    <citation type="submission" date="2024-04" db="EMBL/GenBank/DDBJ databases">
        <authorList>
            <person name="Waldvogel A.-M."/>
            <person name="Schoenle A."/>
        </authorList>
    </citation>
    <scope>NUCLEOTIDE SEQUENCE [LARGE SCALE GENOMIC DNA]</scope>
</reference>
<dbReference type="InterPro" id="IPR050828">
    <property type="entry name" value="C-type_lectin/matrix_domain"/>
</dbReference>
<accession>A0AAV2LI48</accession>
<proteinExistence type="predicted"/>
<evidence type="ECO:0000313" key="1">
    <source>
        <dbReference type="EMBL" id="CAL1600124.1"/>
    </source>
</evidence>